<sequence length="279" mass="28956">MKERTGWRPATVVSVLTVVVVLAYAVVVPLIADAPDLAADLGNSRRPPSAAHWFGTDANGHDLVTRIAQALRVSLLIATVCAVSATVIGVLVGGVAAVCGGWVDAVLMRLADAVNALPHLLLGIVIVALFKGSVAAIVISVVATHWSFIARLVRSAALTARAMEYVDSAYLAGAGRWHVLRRHLLPAAIGQAVIGVTLMLPHAIWHESALSFLGLGLSPDQPSLGTLLAQSRGEVLLGGWWTLVCPAAPLVAVTLATSGLAAALQRRLAPPADSREVSS</sequence>
<reference evidence="9 10" key="1">
    <citation type="submission" date="2012-08" db="EMBL/GenBank/DDBJ databases">
        <title>Whole genome shotgun sequence of Austwickia chelonae NBRC 105200.</title>
        <authorList>
            <person name="Yoshida I."/>
            <person name="Hosoyama A."/>
            <person name="Tsuchikane K."/>
            <person name="Katsumata H."/>
            <person name="Ando Y."/>
            <person name="Ohji S."/>
            <person name="Hamada M."/>
            <person name="Tamura T."/>
            <person name="Yamazoe A."/>
            <person name="Yamazaki S."/>
            <person name="Fujita N."/>
        </authorList>
    </citation>
    <scope>NUCLEOTIDE SEQUENCE [LARGE SCALE GENOMIC DNA]</scope>
    <source>
        <strain evidence="9 10">NBRC 105200</strain>
    </source>
</reference>
<feature type="transmembrane region" description="Helical" evidence="7">
    <location>
        <begin position="184"/>
        <end position="205"/>
    </location>
</feature>
<organism evidence="9 10">
    <name type="scientific">Austwickia chelonae NBRC 105200</name>
    <dbReference type="NCBI Taxonomy" id="1184607"/>
    <lineage>
        <taxon>Bacteria</taxon>
        <taxon>Bacillati</taxon>
        <taxon>Actinomycetota</taxon>
        <taxon>Actinomycetes</taxon>
        <taxon>Micrococcales</taxon>
        <taxon>Dermatophilaceae</taxon>
        <taxon>Austwickia</taxon>
    </lineage>
</organism>
<name>K6VTT1_9MICO</name>
<dbReference type="PANTHER" id="PTHR43386:SF23">
    <property type="entry name" value="ABC TRANSPORTER"/>
    <property type="match status" value="1"/>
</dbReference>
<accession>K6VTT1</accession>
<dbReference type="AlphaFoldDB" id="K6VTT1"/>
<dbReference type="InterPro" id="IPR050366">
    <property type="entry name" value="BP-dependent_transpt_permease"/>
</dbReference>
<evidence type="ECO:0000313" key="10">
    <source>
        <dbReference type="Proteomes" id="UP000008495"/>
    </source>
</evidence>
<feature type="domain" description="ABC transmembrane type-1" evidence="8">
    <location>
        <begin position="71"/>
        <end position="261"/>
    </location>
</feature>
<evidence type="ECO:0000256" key="7">
    <source>
        <dbReference type="RuleBase" id="RU363032"/>
    </source>
</evidence>
<evidence type="ECO:0000313" key="9">
    <source>
        <dbReference type="EMBL" id="GAB78750.1"/>
    </source>
</evidence>
<protein>
    <submittedName>
        <fullName evidence="9">Putative ABC transporter permease protein</fullName>
    </submittedName>
</protein>
<dbReference type="Pfam" id="PF00528">
    <property type="entry name" value="BPD_transp_1"/>
    <property type="match status" value="1"/>
</dbReference>
<dbReference type="EMBL" id="BAGZ01000016">
    <property type="protein sequence ID" value="GAB78750.1"/>
    <property type="molecule type" value="Genomic_DNA"/>
</dbReference>
<keyword evidence="10" id="KW-1185">Reference proteome</keyword>
<proteinExistence type="inferred from homology"/>
<feature type="transmembrane region" description="Helical" evidence="7">
    <location>
        <begin position="12"/>
        <end position="32"/>
    </location>
</feature>
<feature type="transmembrane region" description="Helical" evidence="7">
    <location>
        <begin position="75"/>
        <end position="103"/>
    </location>
</feature>
<dbReference type="GO" id="GO:0055085">
    <property type="term" value="P:transmembrane transport"/>
    <property type="evidence" value="ECO:0007669"/>
    <property type="project" value="InterPro"/>
</dbReference>
<dbReference type="Gene3D" id="1.10.3720.10">
    <property type="entry name" value="MetI-like"/>
    <property type="match status" value="1"/>
</dbReference>
<dbReference type="STRING" id="100225.SAMN05421595_2403"/>
<keyword evidence="3" id="KW-1003">Cell membrane</keyword>
<gene>
    <name evidence="9" type="ORF">AUCHE_16_01730</name>
</gene>
<dbReference type="InterPro" id="IPR000515">
    <property type="entry name" value="MetI-like"/>
</dbReference>
<keyword evidence="4 7" id="KW-0812">Transmembrane</keyword>
<dbReference type="GO" id="GO:0005886">
    <property type="term" value="C:plasma membrane"/>
    <property type="evidence" value="ECO:0007669"/>
    <property type="project" value="UniProtKB-SubCell"/>
</dbReference>
<keyword evidence="2 7" id="KW-0813">Transport</keyword>
<evidence type="ECO:0000259" key="8">
    <source>
        <dbReference type="PROSITE" id="PS50928"/>
    </source>
</evidence>
<dbReference type="PROSITE" id="PS50928">
    <property type="entry name" value="ABC_TM1"/>
    <property type="match status" value="1"/>
</dbReference>
<feature type="transmembrane region" description="Helical" evidence="7">
    <location>
        <begin position="240"/>
        <end position="264"/>
    </location>
</feature>
<keyword evidence="5 7" id="KW-1133">Transmembrane helix</keyword>
<dbReference type="CDD" id="cd06261">
    <property type="entry name" value="TM_PBP2"/>
    <property type="match status" value="1"/>
</dbReference>
<evidence type="ECO:0000256" key="4">
    <source>
        <dbReference type="ARBA" id="ARBA00022692"/>
    </source>
</evidence>
<evidence type="ECO:0000256" key="3">
    <source>
        <dbReference type="ARBA" id="ARBA00022475"/>
    </source>
</evidence>
<dbReference type="SUPFAM" id="SSF161098">
    <property type="entry name" value="MetI-like"/>
    <property type="match status" value="1"/>
</dbReference>
<evidence type="ECO:0000256" key="2">
    <source>
        <dbReference type="ARBA" id="ARBA00022448"/>
    </source>
</evidence>
<comment type="similarity">
    <text evidence="7">Belongs to the binding-protein-dependent transport system permease family.</text>
</comment>
<evidence type="ECO:0000256" key="1">
    <source>
        <dbReference type="ARBA" id="ARBA00004651"/>
    </source>
</evidence>
<dbReference type="eggNOG" id="COG1173">
    <property type="taxonomic scope" value="Bacteria"/>
</dbReference>
<evidence type="ECO:0000256" key="6">
    <source>
        <dbReference type="ARBA" id="ARBA00023136"/>
    </source>
</evidence>
<dbReference type="InterPro" id="IPR035906">
    <property type="entry name" value="MetI-like_sf"/>
</dbReference>
<comment type="subcellular location">
    <subcellularLocation>
        <location evidence="1 7">Cell membrane</location>
        <topology evidence="1 7">Multi-pass membrane protein</topology>
    </subcellularLocation>
</comment>
<comment type="caution">
    <text evidence="9">The sequence shown here is derived from an EMBL/GenBank/DDBJ whole genome shotgun (WGS) entry which is preliminary data.</text>
</comment>
<keyword evidence="6 7" id="KW-0472">Membrane</keyword>
<evidence type="ECO:0000256" key="5">
    <source>
        <dbReference type="ARBA" id="ARBA00022989"/>
    </source>
</evidence>
<dbReference type="Proteomes" id="UP000008495">
    <property type="component" value="Unassembled WGS sequence"/>
</dbReference>
<dbReference type="PANTHER" id="PTHR43386">
    <property type="entry name" value="OLIGOPEPTIDE TRANSPORT SYSTEM PERMEASE PROTEIN APPC"/>
    <property type="match status" value="1"/>
</dbReference>